<dbReference type="Proteomes" id="UP000617145">
    <property type="component" value="Unassembled WGS sequence"/>
</dbReference>
<dbReference type="AlphaFoldDB" id="A0A8J3EI22"/>
<name>A0A8J3EI22_9RHOB</name>
<dbReference type="InterPro" id="IPR012675">
    <property type="entry name" value="Beta-grasp_dom_sf"/>
</dbReference>
<evidence type="ECO:0000313" key="2">
    <source>
        <dbReference type="Proteomes" id="UP000617145"/>
    </source>
</evidence>
<accession>A0A8J3EI22</accession>
<protein>
    <submittedName>
        <fullName evidence="1">Uncharacterized protein</fullName>
    </submittedName>
</protein>
<sequence>MPVHMFQNPGRRILMSPAAEGGGGSVPRTGISLTVNGERRDLTADNRVTLLDALREELGLTGAK</sequence>
<gene>
    <name evidence="1" type="ORF">GCM10011415_35080</name>
</gene>
<dbReference type="RefSeq" id="WP_373285658.1">
    <property type="nucleotide sequence ID" value="NZ_BMJV01000008.1"/>
</dbReference>
<keyword evidence="2" id="KW-1185">Reference proteome</keyword>
<dbReference type="EMBL" id="BMJV01000008">
    <property type="protein sequence ID" value="GGG82374.1"/>
    <property type="molecule type" value="Genomic_DNA"/>
</dbReference>
<comment type="caution">
    <text evidence="1">The sequence shown here is derived from an EMBL/GenBank/DDBJ whole genome shotgun (WGS) entry which is preliminary data.</text>
</comment>
<organism evidence="1 2">
    <name type="scientific">Salipiger pallidus</name>
    <dbReference type="NCBI Taxonomy" id="1775170"/>
    <lineage>
        <taxon>Bacteria</taxon>
        <taxon>Pseudomonadati</taxon>
        <taxon>Pseudomonadota</taxon>
        <taxon>Alphaproteobacteria</taxon>
        <taxon>Rhodobacterales</taxon>
        <taxon>Roseobacteraceae</taxon>
        <taxon>Salipiger</taxon>
    </lineage>
</organism>
<dbReference type="Gene3D" id="3.10.20.30">
    <property type="match status" value="1"/>
</dbReference>
<evidence type="ECO:0000313" key="1">
    <source>
        <dbReference type="EMBL" id="GGG82374.1"/>
    </source>
</evidence>
<proteinExistence type="predicted"/>
<reference evidence="1" key="2">
    <citation type="submission" date="2020-09" db="EMBL/GenBank/DDBJ databases">
        <authorList>
            <person name="Sun Q."/>
            <person name="Zhou Y."/>
        </authorList>
    </citation>
    <scope>NUCLEOTIDE SEQUENCE</scope>
    <source>
        <strain evidence="1">CGMCC 1.15762</strain>
    </source>
</reference>
<reference evidence="1" key="1">
    <citation type="journal article" date="2014" name="Int. J. Syst. Evol. Microbiol.">
        <title>Complete genome sequence of Corynebacterium casei LMG S-19264T (=DSM 44701T), isolated from a smear-ripened cheese.</title>
        <authorList>
            <consortium name="US DOE Joint Genome Institute (JGI-PGF)"/>
            <person name="Walter F."/>
            <person name="Albersmeier A."/>
            <person name="Kalinowski J."/>
            <person name="Ruckert C."/>
        </authorList>
    </citation>
    <scope>NUCLEOTIDE SEQUENCE</scope>
    <source>
        <strain evidence="1">CGMCC 1.15762</strain>
    </source>
</reference>